<evidence type="ECO:0000313" key="2">
    <source>
        <dbReference type="Proteomes" id="UP001055115"/>
    </source>
</evidence>
<organism evidence="1 2">
    <name type="scientific">Colletotrichum spaethianum</name>
    <dbReference type="NCBI Taxonomy" id="700344"/>
    <lineage>
        <taxon>Eukaryota</taxon>
        <taxon>Fungi</taxon>
        <taxon>Dikarya</taxon>
        <taxon>Ascomycota</taxon>
        <taxon>Pezizomycotina</taxon>
        <taxon>Sordariomycetes</taxon>
        <taxon>Hypocreomycetidae</taxon>
        <taxon>Glomerellales</taxon>
        <taxon>Glomerellaceae</taxon>
        <taxon>Colletotrichum</taxon>
        <taxon>Colletotrichum spaethianum species complex</taxon>
    </lineage>
</organism>
<keyword evidence="2" id="KW-1185">Reference proteome</keyword>
<dbReference type="AlphaFoldDB" id="A0AA37LF04"/>
<sequence length="316" mass="35751">MPVSLLDETESCALVDPELSFVIGSQTLGFPDQLRTDLVMHVGEKHGAYLGVTIRLPRSKNDVVSFFDSDFTVLADLSITIRWPLGSFNIWIDGLEDAKVKTHLPQQMQANDSGLLQVELRPNEKSFIDGIGFPFQGKDANVDSYVNSDGKIQGKWSLRDIFSQKRFFVLVKDTINSSLTVLFQLASKQKVVEAPYGNVYHWDVNRYKKQMAPENLKTAQDPVKSRFDDLNHVLTVIAQSIVQVVLQEFFIGRGCLQPITHSPKITNIDSDDTHLRWRCRTCLLAYKNGSDNASNWLHFAWLAFVGLRPMKPTYSL</sequence>
<name>A0AA37LF04_9PEZI</name>
<dbReference type="Proteomes" id="UP001055115">
    <property type="component" value="Unassembled WGS sequence"/>
</dbReference>
<dbReference type="GeneID" id="73328099"/>
<gene>
    <name evidence="1" type="ORF">ColSpa_07297</name>
</gene>
<dbReference type="EMBL" id="BQXU01000018">
    <property type="protein sequence ID" value="GKT47116.1"/>
    <property type="molecule type" value="Genomic_DNA"/>
</dbReference>
<comment type="caution">
    <text evidence="1">The sequence shown here is derived from an EMBL/GenBank/DDBJ whole genome shotgun (WGS) entry which is preliminary data.</text>
</comment>
<protein>
    <submittedName>
        <fullName evidence="1">Uncharacterized protein</fullName>
    </submittedName>
</protein>
<dbReference type="RefSeq" id="XP_049129466.1">
    <property type="nucleotide sequence ID" value="XM_049273509.1"/>
</dbReference>
<accession>A0AA37LF04</accession>
<reference evidence="1 2" key="1">
    <citation type="submission" date="2022-03" db="EMBL/GenBank/DDBJ databases">
        <title>Genome data of Colletotrichum spp.</title>
        <authorList>
            <person name="Utami Y.D."/>
            <person name="Hiruma K."/>
        </authorList>
    </citation>
    <scope>NUCLEOTIDE SEQUENCE [LARGE SCALE GENOMIC DNA]</scope>
    <source>
        <strain evidence="1 2">MAFF 239500</strain>
    </source>
</reference>
<evidence type="ECO:0000313" key="1">
    <source>
        <dbReference type="EMBL" id="GKT47116.1"/>
    </source>
</evidence>
<proteinExistence type="predicted"/>